<accession>A0ABU6HRJ1</accession>
<dbReference type="Proteomes" id="UP001348397">
    <property type="component" value="Unassembled WGS sequence"/>
</dbReference>
<sequence>MNLDKTLVIYDSIPYFVPFMKKKGVICSPSFKKVSNIGRILRLISFKTGLKKSIWYGEWKEHAKFAETVIIFATNRYDFIEYLADKHPNLRIIVWYWNPVFRCFEPTKLNKKNIEYWSFDEEDCKKYNLKFNTTFYLDNIEINNNSVKEYDVLFLGADKRRKVLLDKINANLISAKIKTLFHIVPDKDQPNPQNIKPLSYADYLQLISKTKCIFDYIQKGQSGNTVRTMESIFLGKKLITNDINIQKENFYDSSNVFVLEYDDFNKINEFINTPFKKLKSEVVDYYDFSNWLKRFTEHE</sequence>
<keyword evidence="2" id="KW-1185">Reference proteome</keyword>
<name>A0ABU6HRJ1_9FLAO</name>
<reference evidence="1 2" key="1">
    <citation type="submission" date="2024-01" db="EMBL/GenBank/DDBJ databases">
        <title>Chryseobacterium sp. T9W2-O.</title>
        <authorList>
            <person name="Maltman C."/>
        </authorList>
    </citation>
    <scope>NUCLEOTIDE SEQUENCE [LARGE SCALE GENOMIC DNA]</scope>
    <source>
        <strain evidence="1 2">T9W2-O</strain>
    </source>
</reference>
<dbReference type="RefSeq" id="WP_326319961.1">
    <property type="nucleotide sequence ID" value="NZ_JAYLAA010000019.1"/>
</dbReference>
<evidence type="ECO:0000313" key="2">
    <source>
        <dbReference type="Proteomes" id="UP001348397"/>
    </source>
</evidence>
<comment type="caution">
    <text evidence="1">The sequence shown here is derived from an EMBL/GenBank/DDBJ whole genome shotgun (WGS) entry which is preliminary data.</text>
</comment>
<protein>
    <recommendedName>
        <fullName evidence="3">Glycosyltransferase family 1 protein</fullName>
    </recommendedName>
</protein>
<gene>
    <name evidence="1" type="ORF">SOP96_05065</name>
</gene>
<evidence type="ECO:0008006" key="3">
    <source>
        <dbReference type="Google" id="ProtNLM"/>
    </source>
</evidence>
<evidence type="ECO:0000313" key="1">
    <source>
        <dbReference type="EMBL" id="MEC3875078.1"/>
    </source>
</evidence>
<dbReference type="EMBL" id="JAYLAA010000019">
    <property type="protein sequence ID" value="MEC3875078.1"/>
    <property type="molecule type" value="Genomic_DNA"/>
</dbReference>
<organism evidence="1 2">
    <name type="scientific">Chryseobacterium salviniae</name>
    <dbReference type="NCBI Taxonomy" id="3101750"/>
    <lineage>
        <taxon>Bacteria</taxon>
        <taxon>Pseudomonadati</taxon>
        <taxon>Bacteroidota</taxon>
        <taxon>Flavobacteriia</taxon>
        <taxon>Flavobacteriales</taxon>
        <taxon>Weeksellaceae</taxon>
        <taxon>Chryseobacterium group</taxon>
        <taxon>Chryseobacterium</taxon>
    </lineage>
</organism>
<proteinExistence type="predicted"/>